<dbReference type="EMBL" id="CP108133">
    <property type="protein sequence ID" value="WTP47097.1"/>
    <property type="molecule type" value="Genomic_DNA"/>
</dbReference>
<dbReference type="Gene3D" id="3.40.50.300">
    <property type="entry name" value="P-loop containing nucleotide triphosphate hydrolases"/>
    <property type="match status" value="1"/>
</dbReference>
<gene>
    <name evidence="3" type="ORF">OG288_01480</name>
</gene>
<dbReference type="RefSeq" id="WP_328936432.1">
    <property type="nucleotide sequence ID" value="NZ_CP108133.1"/>
</dbReference>
<name>A0ABZ1J779_9ACTN</name>
<dbReference type="Pfam" id="PF24883">
    <property type="entry name" value="NPHP3_N"/>
    <property type="match status" value="1"/>
</dbReference>
<dbReference type="SUPFAM" id="SSF50494">
    <property type="entry name" value="Trypsin-like serine proteases"/>
    <property type="match status" value="1"/>
</dbReference>
<keyword evidence="1" id="KW-0677">Repeat</keyword>
<dbReference type="Proteomes" id="UP001432166">
    <property type="component" value="Chromosome"/>
</dbReference>
<evidence type="ECO:0000313" key="3">
    <source>
        <dbReference type="EMBL" id="WTP47097.1"/>
    </source>
</evidence>
<dbReference type="InterPro" id="IPR043504">
    <property type="entry name" value="Peptidase_S1_PA_chymotrypsin"/>
</dbReference>
<dbReference type="InterPro" id="IPR056884">
    <property type="entry name" value="NPHP3-like_N"/>
</dbReference>
<dbReference type="InterPro" id="IPR027417">
    <property type="entry name" value="P-loop_NTPase"/>
</dbReference>
<dbReference type="InterPro" id="IPR007111">
    <property type="entry name" value="NACHT_NTPase"/>
</dbReference>
<organism evidence="3 4">
    <name type="scientific">Streptomyces tauricus</name>
    <dbReference type="NCBI Taxonomy" id="68274"/>
    <lineage>
        <taxon>Bacteria</taxon>
        <taxon>Bacillati</taxon>
        <taxon>Actinomycetota</taxon>
        <taxon>Actinomycetes</taxon>
        <taxon>Kitasatosporales</taxon>
        <taxon>Streptomycetaceae</taxon>
        <taxon>Streptomyces</taxon>
        <taxon>Streptomyces aurantiacus group</taxon>
    </lineage>
</organism>
<proteinExistence type="predicted"/>
<accession>A0ABZ1J779</accession>
<evidence type="ECO:0000259" key="2">
    <source>
        <dbReference type="PROSITE" id="PS50837"/>
    </source>
</evidence>
<evidence type="ECO:0000313" key="4">
    <source>
        <dbReference type="Proteomes" id="UP001432166"/>
    </source>
</evidence>
<evidence type="ECO:0000256" key="1">
    <source>
        <dbReference type="ARBA" id="ARBA00022737"/>
    </source>
</evidence>
<keyword evidence="4" id="KW-1185">Reference proteome</keyword>
<feature type="domain" description="NACHT" evidence="2">
    <location>
        <begin position="278"/>
        <end position="415"/>
    </location>
</feature>
<reference evidence="3" key="1">
    <citation type="submission" date="2022-10" db="EMBL/GenBank/DDBJ databases">
        <title>The complete genomes of actinobacterial strains from the NBC collection.</title>
        <authorList>
            <person name="Joergensen T.S."/>
            <person name="Alvarez Arevalo M."/>
            <person name="Sterndorff E.B."/>
            <person name="Faurdal D."/>
            <person name="Vuksanovic O."/>
            <person name="Mourched A.-S."/>
            <person name="Charusanti P."/>
            <person name="Shaw S."/>
            <person name="Blin K."/>
            <person name="Weber T."/>
        </authorList>
    </citation>
    <scope>NUCLEOTIDE SEQUENCE</scope>
    <source>
        <strain evidence="3">NBC_00189</strain>
    </source>
</reference>
<dbReference type="Pfam" id="PF13365">
    <property type="entry name" value="Trypsin_2"/>
    <property type="match status" value="1"/>
</dbReference>
<dbReference type="Gene3D" id="2.40.10.10">
    <property type="entry name" value="Trypsin-like serine proteases"/>
    <property type="match status" value="1"/>
</dbReference>
<dbReference type="InterPro" id="IPR009003">
    <property type="entry name" value="Peptidase_S1_PA"/>
</dbReference>
<sequence>MTTRSERGMRPERTAEIIVSMPAGGGGGRRGSGYLVASGTVLTAAHVVAGADGIRVRFQAGRPGERVVDAELAWSNDAVDVAVLTLPETAAEDVPPVSLGRIDEQDTVLSCTAMGFPRFKLRTDAAGRRFRDAEHMDASCAVLANRREGTLDLRITAPPAEDPDPARDAWEGMSGAAVFSGAHLVGVVSRHHRREGPGRIAAGRVDRWADALSASERARLESLLGHDLMALPTTGPAAALDLVQEAYRAQLTDIAPELLDRRESELADLVSFCGGPEPYLWLQGRPWAGKTALAAWFALRPPRGVVPVWFFITARYAGQSDSDAYTAAVVEQLAAIVGREPAVAGSPAARDGERRLLLREAAERVAEDGGTLLLVVDGLDEDQSRVPGGAGTSIASLLPGRLPPNVRVLVTSRPNPGIPPDVTGGHPLRHCPVVELATSEAARHTEHEAKFDLQQALAGDRLERDVVGLLTAARGTLSIEDLRELTGETGYSLRQKLGSVFGRILRLRGGGIGGSGEADVTLYTTSRGYLFAHETLLVAARDELGPDVDTYWERLRVWAETYERRGWPESTPLYLLQPYGRLVAFLQDAGRATALATDLRRRNRLREATGSDAACLAEIAAARETVRRVTPDDLGALGALAAAEDLVARRNESLHPDIPAGYARLGRVRHALGLARSVFRTGDRARAVLGVARVLAETGDSRTAGLAEEAARLAERAMNEAASGRTGGLPAAQGVWAAQGLRATALVLAGREEEAVRGLREKPRAHDGPGAKAFVGALITTAGVLRDPAAAAGLLRLAEESAELIEFLPDRVRVLAALAETCAACGLPDDATRLYGEVAELAGCRDTSDFENLYAITAEALRDTRPEDAERLARMPAAQPRGVEHVAGHGGGHGAERGGWHGADGKATCGDVCALVAAGRMTEAHRLAEHIGNPGRLRAQRVVWSVVAEGWARRGSATEAWAAREQSRRAGVLDGDIDDTTQRVVESLVRAGADASASASTSTGVGAAEQLVAALVAQEYSAPDGPSWWEAAEVLAVLAGHLAATDPQRALELLHTAEHGPPRTATKVAPTVDQERLAALAGALATAGRPDEAERLVTAISEPSVRAWGLAAVSLAVAATDPGRALRLSEAAVDLSSELDEDWATPSPMATAVQALAWAGAGERVADILRAPAHENAPPGTYDRDRARVEAAGGLWAHDPSGAARLVNDLLGDVLDGVPGGASGVGRDSVLPLVRLLVAVGPHDGELGARVRQVLHSPAVLDPSEDVGTGYRGHDGLHPASREVLLSLLTATTDPTGARRRLDGIRRYAPPRPGGARAVSGSALVHAALGDHESAWTMAARGEDAEQRATAFAHLAAYAALLPGDRVPVPVPLHDPSDVVLLARRLATLLFPPPAGPDLPRARGLLAEALSPEGWQHALPVLAAIDPDAVLRVRDVVFAHLGFDA</sequence>
<dbReference type="PROSITE" id="PS50837">
    <property type="entry name" value="NACHT"/>
    <property type="match status" value="1"/>
</dbReference>
<protein>
    <submittedName>
        <fullName evidence="3">Trypsin-like peptidase domain-containing protein</fullName>
    </submittedName>
</protein>